<feature type="domain" description="GST C-terminal" evidence="2">
    <location>
        <begin position="87"/>
        <end position="202"/>
    </location>
</feature>
<dbReference type="CDD" id="cd03057">
    <property type="entry name" value="GST_N_Beta"/>
    <property type="match status" value="1"/>
</dbReference>
<dbReference type="PROSITE" id="PS50405">
    <property type="entry name" value="GST_CTER"/>
    <property type="match status" value="1"/>
</dbReference>
<feature type="domain" description="GST N-terminal" evidence="1">
    <location>
        <begin position="1"/>
        <end position="81"/>
    </location>
</feature>
<evidence type="ECO:0000313" key="3">
    <source>
        <dbReference type="EMBL" id="MBB3061586.1"/>
    </source>
</evidence>
<dbReference type="EC" id="2.5.1.18" evidence="3"/>
<protein>
    <submittedName>
        <fullName evidence="3">Glutathione S-transferase</fullName>
        <ecNumber evidence="3">2.5.1.18</ecNumber>
    </submittedName>
</protein>
<evidence type="ECO:0000313" key="4">
    <source>
        <dbReference type="Proteomes" id="UP000535937"/>
    </source>
</evidence>
<dbReference type="Proteomes" id="UP000535937">
    <property type="component" value="Unassembled WGS sequence"/>
</dbReference>
<dbReference type="AlphaFoldDB" id="A0A7W4Z9H6"/>
<dbReference type="InterPro" id="IPR040079">
    <property type="entry name" value="Glutathione_S-Trfase"/>
</dbReference>
<evidence type="ECO:0000259" key="2">
    <source>
        <dbReference type="PROSITE" id="PS50405"/>
    </source>
</evidence>
<dbReference type="PROSITE" id="PS50404">
    <property type="entry name" value="GST_NTER"/>
    <property type="match status" value="1"/>
</dbReference>
<dbReference type="PANTHER" id="PTHR44051:SF8">
    <property type="entry name" value="GLUTATHIONE S-TRANSFERASE GSTA"/>
    <property type="match status" value="1"/>
</dbReference>
<dbReference type="InterPro" id="IPR010987">
    <property type="entry name" value="Glutathione-S-Trfase_C-like"/>
</dbReference>
<dbReference type="GO" id="GO:0004364">
    <property type="term" value="F:glutathione transferase activity"/>
    <property type="evidence" value="ECO:0007669"/>
    <property type="project" value="UniProtKB-EC"/>
</dbReference>
<accession>A0A7W4Z9H6</accession>
<keyword evidence="3" id="KW-0808">Transferase</keyword>
<dbReference type="Pfam" id="PF00043">
    <property type="entry name" value="GST_C"/>
    <property type="match status" value="1"/>
</dbReference>
<name>A0A7W4Z9H6_9GAMM</name>
<proteinExistence type="predicted"/>
<dbReference type="SUPFAM" id="SSF47616">
    <property type="entry name" value="GST C-terminal domain-like"/>
    <property type="match status" value="1"/>
</dbReference>
<dbReference type="SFLD" id="SFLDG01150">
    <property type="entry name" value="Main.1:_Beta-like"/>
    <property type="match status" value="1"/>
</dbReference>
<dbReference type="InterPro" id="IPR036282">
    <property type="entry name" value="Glutathione-S-Trfase_C_sf"/>
</dbReference>
<organism evidence="3 4">
    <name type="scientific">Microbulbifer rhizosphaerae</name>
    <dbReference type="NCBI Taxonomy" id="1562603"/>
    <lineage>
        <taxon>Bacteria</taxon>
        <taxon>Pseudomonadati</taxon>
        <taxon>Pseudomonadota</taxon>
        <taxon>Gammaproteobacteria</taxon>
        <taxon>Cellvibrionales</taxon>
        <taxon>Microbulbiferaceae</taxon>
        <taxon>Microbulbifer</taxon>
    </lineage>
</organism>
<dbReference type="SFLD" id="SFLDG00358">
    <property type="entry name" value="Main_(cytGST)"/>
    <property type="match status" value="1"/>
</dbReference>
<dbReference type="SFLD" id="SFLDS00019">
    <property type="entry name" value="Glutathione_Transferase_(cytos"/>
    <property type="match status" value="1"/>
</dbReference>
<reference evidence="3 4" key="1">
    <citation type="submission" date="2020-08" db="EMBL/GenBank/DDBJ databases">
        <title>Genomic Encyclopedia of Type Strains, Phase III (KMG-III): the genomes of soil and plant-associated and newly described type strains.</title>
        <authorList>
            <person name="Whitman W."/>
        </authorList>
    </citation>
    <scope>NUCLEOTIDE SEQUENCE [LARGE SCALE GENOMIC DNA]</scope>
    <source>
        <strain evidence="3 4">CECT 8799</strain>
    </source>
</reference>
<dbReference type="InterPro" id="IPR004045">
    <property type="entry name" value="Glutathione_S-Trfase_N"/>
</dbReference>
<dbReference type="EMBL" id="JACHWZ010000010">
    <property type="protein sequence ID" value="MBB3061586.1"/>
    <property type="molecule type" value="Genomic_DNA"/>
</dbReference>
<dbReference type="CDD" id="cd03188">
    <property type="entry name" value="GST_C_Beta"/>
    <property type="match status" value="1"/>
</dbReference>
<dbReference type="Gene3D" id="3.40.30.10">
    <property type="entry name" value="Glutaredoxin"/>
    <property type="match status" value="1"/>
</dbReference>
<dbReference type="InterPro" id="IPR036249">
    <property type="entry name" value="Thioredoxin-like_sf"/>
</dbReference>
<comment type="caution">
    <text evidence="3">The sequence shown here is derived from an EMBL/GenBank/DDBJ whole genome shotgun (WGS) entry which is preliminary data.</text>
</comment>
<dbReference type="PANTHER" id="PTHR44051">
    <property type="entry name" value="GLUTATHIONE S-TRANSFERASE-RELATED"/>
    <property type="match status" value="1"/>
</dbReference>
<gene>
    <name evidence="3" type="ORF">FHS09_002424</name>
</gene>
<sequence>MNLYYAPGACSLSPHIVAREAGLDIDLCKVDLKSHMLESGADFTEINPKGYVPTLQLEGGEVLTEGPTIVQFMAEQKPDAGLLPESGSLDRYRVQEWLNFISTELHKAFAPLFSDASDGEKEEAKKRIGKRFDYVESRLEGKYLVGDRFTVADAYLFTIANWLDQHNIDTSRWPKLQAYQKRVAERPPVREALREEGLLEEK</sequence>
<dbReference type="RefSeq" id="WP_183460135.1">
    <property type="nucleotide sequence ID" value="NZ_JACHWZ010000010.1"/>
</dbReference>
<dbReference type="InterPro" id="IPR004046">
    <property type="entry name" value="GST_C"/>
</dbReference>
<dbReference type="Gene3D" id="1.20.1050.10">
    <property type="match status" value="1"/>
</dbReference>
<evidence type="ECO:0000259" key="1">
    <source>
        <dbReference type="PROSITE" id="PS50404"/>
    </source>
</evidence>
<dbReference type="Pfam" id="PF13409">
    <property type="entry name" value="GST_N_2"/>
    <property type="match status" value="1"/>
</dbReference>
<dbReference type="SUPFAM" id="SSF52833">
    <property type="entry name" value="Thioredoxin-like"/>
    <property type="match status" value="1"/>
</dbReference>
<keyword evidence="4" id="KW-1185">Reference proteome</keyword>
<dbReference type="NCBIfam" id="NF007831">
    <property type="entry name" value="PRK10542.1"/>
    <property type="match status" value="1"/>
</dbReference>